<feature type="signal peptide" evidence="1">
    <location>
        <begin position="1"/>
        <end position="24"/>
    </location>
</feature>
<reference evidence="2 3" key="1">
    <citation type="journal article" date="2023" name="G3 (Bethesda)">
        <title>A chromosome-level genome assembly of Zasmidium syzygii isolated from banana leaves.</title>
        <authorList>
            <person name="van Westerhoven A.C."/>
            <person name="Mehrabi R."/>
            <person name="Talebi R."/>
            <person name="Steentjes M.B.F."/>
            <person name="Corcolon B."/>
            <person name="Chong P.A."/>
            <person name="Kema G.H.J."/>
            <person name="Seidl M.F."/>
        </authorList>
    </citation>
    <scope>NUCLEOTIDE SEQUENCE [LARGE SCALE GENOMIC DNA]</scope>
    <source>
        <strain evidence="2 3">P124</strain>
    </source>
</reference>
<feature type="chain" id="PRO_5045477783" evidence="1">
    <location>
        <begin position="25"/>
        <end position="232"/>
    </location>
</feature>
<evidence type="ECO:0000313" key="2">
    <source>
        <dbReference type="EMBL" id="KAK4501776.1"/>
    </source>
</evidence>
<evidence type="ECO:0000313" key="3">
    <source>
        <dbReference type="Proteomes" id="UP001305779"/>
    </source>
</evidence>
<accession>A0ABR0EKG9</accession>
<protein>
    <submittedName>
        <fullName evidence="2">Uncharacterized protein</fullName>
    </submittedName>
</protein>
<evidence type="ECO:0000256" key="1">
    <source>
        <dbReference type="SAM" id="SignalP"/>
    </source>
</evidence>
<gene>
    <name evidence="2" type="ORF">PRZ48_007585</name>
</gene>
<keyword evidence="3" id="KW-1185">Reference proteome</keyword>
<comment type="caution">
    <text evidence="2">The sequence shown here is derived from an EMBL/GenBank/DDBJ whole genome shotgun (WGS) entry which is preliminary data.</text>
</comment>
<name>A0ABR0EKG9_ZASCE</name>
<keyword evidence="1" id="KW-0732">Signal</keyword>
<proteinExistence type="predicted"/>
<dbReference type="Proteomes" id="UP001305779">
    <property type="component" value="Unassembled WGS sequence"/>
</dbReference>
<sequence length="232" mass="25677">MLLSKNIFTPVVCSLLLTANPTEARLGIGKILREIIKAVGGKADAIVQGETPAWDFNAIPAMCKVDMTTTDGGNYYASVSCLNGYSVRYEDWNVCYLNGRQFFTDPQIGKFSIEFTGKDTLGEGLPSPILTVYGFLNDLPIDVEDLSRVSRFYEDGSGNGSEFCGFKPEDAPECRDPTPICTFSAGYPEGNRWKAYSCGIPERGLQVEEMGEMEQDYRQTYYGRKRGVGWVA</sequence>
<dbReference type="EMBL" id="JAXOVC010000005">
    <property type="protein sequence ID" value="KAK4501776.1"/>
    <property type="molecule type" value="Genomic_DNA"/>
</dbReference>
<organism evidence="2 3">
    <name type="scientific">Zasmidium cellare</name>
    <name type="common">Wine cellar mold</name>
    <name type="synonym">Racodium cellare</name>
    <dbReference type="NCBI Taxonomy" id="395010"/>
    <lineage>
        <taxon>Eukaryota</taxon>
        <taxon>Fungi</taxon>
        <taxon>Dikarya</taxon>
        <taxon>Ascomycota</taxon>
        <taxon>Pezizomycotina</taxon>
        <taxon>Dothideomycetes</taxon>
        <taxon>Dothideomycetidae</taxon>
        <taxon>Mycosphaerellales</taxon>
        <taxon>Mycosphaerellaceae</taxon>
        <taxon>Zasmidium</taxon>
    </lineage>
</organism>